<gene>
    <name evidence="2" type="ORF">B0T46_18580</name>
</gene>
<evidence type="ECO:0000256" key="1">
    <source>
        <dbReference type="SAM" id="Phobius"/>
    </source>
</evidence>
<keyword evidence="1" id="KW-0472">Membrane</keyword>
<dbReference type="Proteomes" id="UP000188836">
    <property type="component" value="Unassembled WGS sequence"/>
</dbReference>
<protein>
    <submittedName>
        <fullName evidence="2">Uncharacterized protein</fullName>
    </submittedName>
</protein>
<keyword evidence="1" id="KW-1133">Transmembrane helix</keyword>
<name>A0A1W0BEY6_9NOCA</name>
<comment type="caution">
    <text evidence="2">The sequence shown here is derived from an EMBL/GenBank/DDBJ whole genome shotgun (WGS) entry which is preliminary data.</text>
</comment>
<dbReference type="RefSeq" id="WP_077119048.1">
    <property type="nucleotide sequence ID" value="NZ_LOKT01000002.1"/>
</dbReference>
<accession>A0A1W0BEY6</accession>
<reference evidence="2 3" key="1">
    <citation type="journal article" date="2016" name="Antonie Van Leeuwenhoek">
        <title>Nocardia donostiensis sp. nov., isolated from human respiratory specimens.</title>
        <authorList>
            <person name="Ercibengoa M."/>
            <person name="Bell M."/>
            <person name="Marimon J.M."/>
            <person name="Humrighouse B."/>
            <person name="Klenk H.P."/>
            <person name="Potter G."/>
            <person name="Perez-Trallero E."/>
        </authorList>
    </citation>
    <scope>NUCLEOTIDE SEQUENCE [LARGE SCALE GENOMIC DNA]</scope>
    <source>
        <strain evidence="2 3">X1655</strain>
    </source>
</reference>
<feature type="transmembrane region" description="Helical" evidence="1">
    <location>
        <begin position="39"/>
        <end position="58"/>
    </location>
</feature>
<evidence type="ECO:0000313" key="3">
    <source>
        <dbReference type="Proteomes" id="UP000188836"/>
    </source>
</evidence>
<organism evidence="2 3">
    <name type="scientific">Nocardia donostiensis</name>
    <dbReference type="NCBI Taxonomy" id="1538463"/>
    <lineage>
        <taxon>Bacteria</taxon>
        <taxon>Bacillati</taxon>
        <taxon>Actinomycetota</taxon>
        <taxon>Actinomycetes</taxon>
        <taxon>Mycobacteriales</taxon>
        <taxon>Nocardiaceae</taxon>
        <taxon>Nocardia</taxon>
    </lineage>
</organism>
<keyword evidence="3" id="KW-1185">Reference proteome</keyword>
<dbReference type="AlphaFoldDB" id="A0A1W0BEY6"/>
<dbReference type="EMBL" id="MUMY01000016">
    <property type="protein sequence ID" value="ONM47281.1"/>
    <property type="molecule type" value="Genomic_DNA"/>
</dbReference>
<sequence>MSSIAEWNPVSDVVGALRKLLGAPGALPGDAAWPLQHPIAATLLWIAVILAVTMPATVRRYASSQR</sequence>
<dbReference type="STRING" id="1538463.B0T36_02535"/>
<proteinExistence type="predicted"/>
<keyword evidence="1" id="KW-0812">Transmembrane</keyword>
<evidence type="ECO:0000313" key="2">
    <source>
        <dbReference type="EMBL" id="ONM47281.1"/>
    </source>
</evidence>